<dbReference type="AlphaFoldDB" id="A0A811JU90"/>
<dbReference type="EMBL" id="CAJFDH010000001">
    <property type="protein sequence ID" value="CAD5206957.1"/>
    <property type="molecule type" value="Genomic_DNA"/>
</dbReference>
<name>A0A811JU90_9BILA</name>
<comment type="caution">
    <text evidence="1">The sequence shown here is derived from an EMBL/GenBank/DDBJ whole genome shotgun (WGS) entry which is preliminary data.</text>
</comment>
<gene>
    <name evidence="1" type="ORF">BOKJ2_LOCUS1641</name>
</gene>
<reference evidence="1" key="1">
    <citation type="submission" date="2020-09" db="EMBL/GenBank/DDBJ databases">
        <authorList>
            <person name="Kikuchi T."/>
        </authorList>
    </citation>
    <scope>NUCLEOTIDE SEQUENCE</scope>
    <source>
        <strain evidence="1">SH1</strain>
    </source>
</reference>
<evidence type="ECO:0000313" key="2">
    <source>
        <dbReference type="Proteomes" id="UP000614601"/>
    </source>
</evidence>
<sequence length="110" mass="12746">MSSSLLEWCNCCWPNRKEKTKNSGAERATVYLKQPEIVVTNGYLNSEAPEKVPAIIVSSPRSNYDPDEFYTARTSRSIEKMKFKSMPTLIEEIRVEILQELKELEEKESR</sequence>
<dbReference type="EMBL" id="CAJFCW020000001">
    <property type="protein sequence ID" value="CAG9083805.1"/>
    <property type="molecule type" value="Genomic_DNA"/>
</dbReference>
<dbReference type="OrthoDB" id="5837174at2759"/>
<accession>A0A811JU90</accession>
<organism evidence="1 2">
    <name type="scientific">Bursaphelenchus okinawaensis</name>
    <dbReference type="NCBI Taxonomy" id="465554"/>
    <lineage>
        <taxon>Eukaryota</taxon>
        <taxon>Metazoa</taxon>
        <taxon>Ecdysozoa</taxon>
        <taxon>Nematoda</taxon>
        <taxon>Chromadorea</taxon>
        <taxon>Rhabditida</taxon>
        <taxon>Tylenchina</taxon>
        <taxon>Tylenchomorpha</taxon>
        <taxon>Aphelenchoidea</taxon>
        <taxon>Aphelenchoididae</taxon>
        <taxon>Bursaphelenchus</taxon>
    </lineage>
</organism>
<dbReference type="Proteomes" id="UP000783686">
    <property type="component" value="Unassembled WGS sequence"/>
</dbReference>
<protein>
    <submittedName>
        <fullName evidence="1">Uncharacterized protein</fullName>
    </submittedName>
</protein>
<dbReference type="Proteomes" id="UP000614601">
    <property type="component" value="Unassembled WGS sequence"/>
</dbReference>
<proteinExistence type="predicted"/>
<evidence type="ECO:0000313" key="1">
    <source>
        <dbReference type="EMBL" id="CAD5206957.1"/>
    </source>
</evidence>
<keyword evidence="2" id="KW-1185">Reference proteome</keyword>